<keyword evidence="2" id="KW-1185">Reference proteome</keyword>
<dbReference type="RefSeq" id="WP_051985763.1">
    <property type="nucleotide sequence ID" value="NZ_BGML01000007.1"/>
</dbReference>
<name>A0A090ZJM6_PAEMA</name>
<proteinExistence type="predicted"/>
<reference evidence="1 2" key="1">
    <citation type="submission" date="2014-04" db="EMBL/GenBank/DDBJ databases">
        <authorList>
            <person name="Bishop-Lilly K.A."/>
            <person name="Broomall S.M."/>
            <person name="Chain P.S."/>
            <person name="Chertkov O."/>
            <person name="Coyne S.R."/>
            <person name="Daligault H.E."/>
            <person name="Davenport K.W."/>
            <person name="Erkkila T."/>
            <person name="Frey K.G."/>
            <person name="Gibbons H.S."/>
            <person name="Gu W."/>
            <person name="Jaissle J."/>
            <person name="Johnson S.L."/>
            <person name="Koroleva G.I."/>
            <person name="Ladner J.T."/>
            <person name="Lo C.-C."/>
            <person name="Minogue T.D."/>
            <person name="Munk C."/>
            <person name="Palacios G.F."/>
            <person name="Redden C.L."/>
            <person name="Rosenzweig C.N."/>
            <person name="Scholz M.B."/>
            <person name="Teshima H."/>
            <person name="Xu Y."/>
        </authorList>
    </citation>
    <scope>NUCLEOTIDE SEQUENCE [LARGE SCALE GENOMIC DNA]</scope>
    <source>
        <strain evidence="1 2">8244</strain>
    </source>
</reference>
<dbReference type="GeneID" id="77009981"/>
<accession>A0A090ZJM6</accession>
<dbReference type="Proteomes" id="UP000029278">
    <property type="component" value="Unassembled WGS sequence"/>
</dbReference>
<comment type="caution">
    <text evidence="1">The sequence shown here is derived from an EMBL/GenBank/DDBJ whole genome shotgun (WGS) entry which is preliminary data.</text>
</comment>
<protein>
    <submittedName>
        <fullName evidence="1">Uncharacterized protein</fullName>
    </submittedName>
</protein>
<evidence type="ECO:0000313" key="1">
    <source>
        <dbReference type="EMBL" id="KFN11539.1"/>
    </source>
</evidence>
<dbReference type="EMBL" id="JMQA01000008">
    <property type="protein sequence ID" value="KFN11539.1"/>
    <property type="molecule type" value="Genomic_DNA"/>
</dbReference>
<sequence>MQPNPNVYSSYGANPTAPISQVSPAYYEPAEHGHKRHMKEMCRKYHHHFMHLEGTDGRVYEGIIDGIDDDHVYLLVPIGETDGDDRAFGGYPFGTFGYGGFPYGGFGGYPFYGYPFYGYPRRFRRFIRRPFPFFGLRRFFFPFFY</sequence>
<evidence type="ECO:0000313" key="2">
    <source>
        <dbReference type="Proteomes" id="UP000029278"/>
    </source>
</evidence>
<dbReference type="HOGENOM" id="CLU_1979330_0_0_9"/>
<organism evidence="1 2">
    <name type="scientific">Paenibacillus macerans</name>
    <name type="common">Bacillus macerans</name>
    <dbReference type="NCBI Taxonomy" id="44252"/>
    <lineage>
        <taxon>Bacteria</taxon>
        <taxon>Bacillati</taxon>
        <taxon>Bacillota</taxon>
        <taxon>Bacilli</taxon>
        <taxon>Bacillales</taxon>
        <taxon>Paenibacillaceae</taxon>
        <taxon>Paenibacillus</taxon>
    </lineage>
</organism>
<dbReference type="STRING" id="44252.DJ90_3798"/>
<dbReference type="AlphaFoldDB" id="A0A090ZJM6"/>
<gene>
    <name evidence="1" type="ORF">DJ90_3798</name>
</gene>